<reference evidence="3" key="1">
    <citation type="journal article" date="2014" name="Proc. Natl. Acad. Sci. U.S.A.">
        <title>Extensive sampling of basidiomycete genomes demonstrates inadequacy of the white-rot/brown-rot paradigm for wood decay fungi.</title>
        <authorList>
            <person name="Riley R."/>
            <person name="Salamov A.A."/>
            <person name="Brown D.W."/>
            <person name="Nagy L.G."/>
            <person name="Floudas D."/>
            <person name="Held B.W."/>
            <person name="Levasseur A."/>
            <person name="Lombard V."/>
            <person name="Morin E."/>
            <person name="Otillar R."/>
            <person name="Lindquist E.A."/>
            <person name="Sun H."/>
            <person name="LaButti K.M."/>
            <person name="Schmutz J."/>
            <person name="Jabbour D."/>
            <person name="Luo H."/>
            <person name="Baker S.E."/>
            <person name="Pisabarro A.G."/>
            <person name="Walton J.D."/>
            <person name="Blanchette R.A."/>
            <person name="Henrissat B."/>
            <person name="Martin F."/>
            <person name="Cullen D."/>
            <person name="Hibbett D.S."/>
            <person name="Grigoriev I.V."/>
        </authorList>
    </citation>
    <scope>NUCLEOTIDE SEQUENCE [LARGE SCALE GENOMIC DNA]</scope>
    <source>
        <strain evidence="3">CBS 339.88</strain>
    </source>
</reference>
<evidence type="ECO:0000313" key="2">
    <source>
        <dbReference type="EMBL" id="KDR70304.1"/>
    </source>
</evidence>
<keyword evidence="3" id="KW-1185">Reference proteome</keyword>
<feature type="region of interest" description="Disordered" evidence="1">
    <location>
        <begin position="434"/>
        <end position="461"/>
    </location>
</feature>
<dbReference type="EMBL" id="KL142398">
    <property type="protein sequence ID" value="KDR70304.1"/>
    <property type="molecule type" value="Genomic_DNA"/>
</dbReference>
<accession>A0A067SRH0</accession>
<evidence type="ECO:0000256" key="1">
    <source>
        <dbReference type="SAM" id="MobiDB-lite"/>
    </source>
</evidence>
<sequence>VIPRQAYPSSVYCFLSSNNFQLAIRQWLGFILNEINQSATPTKKFNLEPLTIVASANQIYNDFMQVLKDIYNSGYLKKYEDKELETILRRTVEYRDMKRDLGDRILDGRTTFNAPCPRCASLGQDQKCKKDIYIKKNPLDPSLIGQGVSFASPENQIEAIPGNDLKEGQKPVILHPSDPRLRLEEITYDEDIIQRCGIQIFKFYNQDKPAELMDFWVYNIYPPKAYERLVSHHQGLQELNLKKIKRGSQFQYFSQGSMVTRGFRAAMGGGLGDAYTMYSGMDALDCEGIEILFNDAETSMILSEGARMISFEHFAKLDQATTEGDRLGTSGATSYSCNNYMAPLHSEPTSRADDDIVPGICAQYQLQARKDLKEYAFIYGDYRKYVVARSNSLWSFSGSTMHGTMLPSTLPLRSEDITLSNLPNANEESLLAALGDRDDGGGGGGPPRVSNGDHRTKTRKNNIAAQKYQKVRACHQEIFNYWDQ</sequence>
<gene>
    <name evidence="2" type="ORF">GALMADRAFT_76534</name>
</gene>
<proteinExistence type="predicted"/>
<protein>
    <submittedName>
        <fullName evidence="2">Uncharacterized protein</fullName>
    </submittedName>
</protein>
<dbReference type="HOGENOM" id="CLU_620503_0_0_1"/>
<dbReference type="Proteomes" id="UP000027222">
    <property type="component" value="Unassembled WGS sequence"/>
</dbReference>
<organism evidence="2 3">
    <name type="scientific">Galerina marginata (strain CBS 339.88)</name>
    <dbReference type="NCBI Taxonomy" id="685588"/>
    <lineage>
        <taxon>Eukaryota</taxon>
        <taxon>Fungi</taxon>
        <taxon>Dikarya</taxon>
        <taxon>Basidiomycota</taxon>
        <taxon>Agaricomycotina</taxon>
        <taxon>Agaricomycetes</taxon>
        <taxon>Agaricomycetidae</taxon>
        <taxon>Agaricales</taxon>
        <taxon>Agaricineae</taxon>
        <taxon>Strophariaceae</taxon>
        <taxon>Galerina</taxon>
    </lineage>
</organism>
<evidence type="ECO:0000313" key="3">
    <source>
        <dbReference type="Proteomes" id="UP000027222"/>
    </source>
</evidence>
<dbReference type="AlphaFoldDB" id="A0A067SRH0"/>
<name>A0A067SRH0_GALM3</name>
<feature type="non-terminal residue" evidence="2">
    <location>
        <position position="1"/>
    </location>
</feature>
<dbReference type="OrthoDB" id="2903815at2759"/>